<reference evidence="1 2" key="1">
    <citation type="submission" date="2015-09" db="EMBL/GenBank/DDBJ databases">
        <title>Draft genome of a European isolate of the apple canker pathogen Neonectria ditissima.</title>
        <authorList>
            <person name="Gomez-Cortecero A."/>
            <person name="Harrison R.J."/>
            <person name="Armitage A.D."/>
        </authorList>
    </citation>
    <scope>NUCLEOTIDE SEQUENCE [LARGE SCALE GENOMIC DNA]</scope>
    <source>
        <strain evidence="1 2">R09/05</strain>
    </source>
</reference>
<dbReference type="Proteomes" id="UP000050424">
    <property type="component" value="Unassembled WGS sequence"/>
</dbReference>
<evidence type="ECO:0000313" key="1">
    <source>
        <dbReference type="EMBL" id="KPM41501.1"/>
    </source>
</evidence>
<gene>
    <name evidence="1" type="ORF">AK830_g5107</name>
</gene>
<comment type="caution">
    <text evidence="1">The sequence shown here is derived from an EMBL/GenBank/DDBJ whole genome shotgun (WGS) entry which is preliminary data.</text>
</comment>
<name>A0A0P7BMK3_9HYPO</name>
<dbReference type="OrthoDB" id="2322999at2759"/>
<evidence type="ECO:0000313" key="2">
    <source>
        <dbReference type="Proteomes" id="UP000050424"/>
    </source>
</evidence>
<sequence>MVTLLAPTPALPALDKALEAQSFRKSRELYNILRDDGDQPPVDDEHIQNLAAIFVRHNAQSVLGVHLIHGHFSIPEDTVLLGTNFEGPKGRWAKVTQIKDIDPAAVHGHILVFSKDGLCAYEYQDGPLPDLSTVSEGFLREFVDYLVANDLTDLIGLQVLGECGEQSMCELILDEGTVMLQANAIKNCEPTRVTGWKFEAGPGGPRVCQANETHSKMTSGNHKVFNAGKPHPKLENVDDLKAALAEAGVL</sequence>
<organism evidence="1 2">
    <name type="scientific">Neonectria ditissima</name>
    <dbReference type="NCBI Taxonomy" id="78410"/>
    <lineage>
        <taxon>Eukaryota</taxon>
        <taxon>Fungi</taxon>
        <taxon>Dikarya</taxon>
        <taxon>Ascomycota</taxon>
        <taxon>Pezizomycotina</taxon>
        <taxon>Sordariomycetes</taxon>
        <taxon>Hypocreomycetidae</taxon>
        <taxon>Hypocreales</taxon>
        <taxon>Nectriaceae</taxon>
        <taxon>Neonectria</taxon>
    </lineage>
</organism>
<protein>
    <submittedName>
        <fullName evidence="1">Uncharacterized protein</fullName>
    </submittedName>
</protein>
<dbReference type="EMBL" id="LKCW01000064">
    <property type="protein sequence ID" value="KPM41501.1"/>
    <property type="molecule type" value="Genomic_DNA"/>
</dbReference>
<dbReference type="AlphaFoldDB" id="A0A0P7BMK3"/>
<accession>A0A0P7BMK3</accession>
<proteinExistence type="predicted"/>
<keyword evidence="2" id="KW-1185">Reference proteome</keyword>